<evidence type="ECO:0000256" key="3">
    <source>
        <dbReference type="ARBA" id="ARBA00022692"/>
    </source>
</evidence>
<keyword evidence="4 6" id="KW-1133">Transmembrane helix</keyword>
<dbReference type="InterPro" id="IPR051311">
    <property type="entry name" value="DedA_domain"/>
</dbReference>
<comment type="subcellular location">
    <subcellularLocation>
        <location evidence="1">Cell membrane</location>
        <topology evidence="1">Multi-pass membrane protein</topology>
    </subcellularLocation>
</comment>
<keyword evidence="2" id="KW-1003">Cell membrane</keyword>
<reference evidence="8 9" key="1">
    <citation type="submission" date="2019-08" db="EMBL/GenBank/DDBJ databases">
        <title>In-depth cultivation of the pig gut microbiome towards novel bacterial diversity and tailored functional studies.</title>
        <authorList>
            <person name="Wylensek D."/>
            <person name="Hitch T.C.A."/>
            <person name="Clavel T."/>
        </authorList>
    </citation>
    <scope>NUCLEOTIDE SEQUENCE [LARGE SCALE GENOMIC DNA]</scope>
    <source>
        <strain evidence="8 9">BBE-744-WT-12</strain>
    </source>
</reference>
<dbReference type="PANTHER" id="PTHR42709">
    <property type="entry name" value="ALKALINE PHOSPHATASE LIKE PROTEIN"/>
    <property type="match status" value="1"/>
</dbReference>
<dbReference type="EMBL" id="VUNS01000033">
    <property type="protein sequence ID" value="MST99268.1"/>
    <property type="molecule type" value="Genomic_DNA"/>
</dbReference>
<sequence length="225" mass="24950">MTEIIAEHIAAFAAHAHIWGLLLIFVFMTVESSFIPFPSEVVMIPAGFLAFRGELLTGNFWMDAALAVLSGTAGSLAGAYVNYYLALHLGRRALYKYGKYFFLSEKTLARAEQFFRDYGDIGTFVCRLLPGIRQLVSLPAGFARMNLRRFTIFTAAGAGIWVVILTAAGAWLGHLSRDLGYVELVRKGQLMVSENYIWILAGLAVVTIAYFAVHRRVMRTAVQAE</sequence>
<dbReference type="RefSeq" id="WP_106055676.1">
    <property type="nucleotide sequence ID" value="NZ_CALXOB010000059.1"/>
</dbReference>
<feature type="transmembrane region" description="Helical" evidence="6">
    <location>
        <begin position="152"/>
        <end position="175"/>
    </location>
</feature>
<proteinExistence type="predicted"/>
<dbReference type="PANTHER" id="PTHR42709:SF6">
    <property type="entry name" value="UNDECAPRENYL PHOSPHATE TRANSPORTER A"/>
    <property type="match status" value="1"/>
</dbReference>
<accession>A0A844GA42</accession>
<evidence type="ECO:0000256" key="5">
    <source>
        <dbReference type="ARBA" id="ARBA00023136"/>
    </source>
</evidence>
<protein>
    <submittedName>
        <fullName evidence="8">DedA family protein</fullName>
    </submittedName>
</protein>
<evidence type="ECO:0000256" key="1">
    <source>
        <dbReference type="ARBA" id="ARBA00004651"/>
    </source>
</evidence>
<dbReference type="GO" id="GO:0005886">
    <property type="term" value="C:plasma membrane"/>
    <property type="evidence" value="ECO:0007669"/>
    <property type="project" value="UniProtKB-SubCell"/>
</dbReference>
<evidence type="ECO:0000313" key="9">
    <source>
        <dbReference type="Proteomes" id="UP000435649"/>
    </source>
</evidence>
<feature type="transmembrane region" description="Helical" evidence="6">
    <location>
        <begin position="12"/>
        <end position="30"/>
    </location>
</feature>
<evidence type="ECO:0000313" key="8">
    <source>
        <dbReference type="EMBL" id="MST99268.1"/>
    </source>
</evidence>
<evidence type="ECO:0000256" key="4">
    <source>
        <dbReference type="ARBA" id="ARBA00022989"/>
    </source>
</evidence>
<gene>
    <name evidence="8" type="ORF">FYJ85_19770</name>
</gene>
<feature type="transmembrane region" description="Helical" evidence="6">
    <location>
        <begin position="195"/>
        <end position="213"/>
    </location>
</feature>
<evidence type="ECO:0000256" key="6">
    <source>
        <dbReference type="SAM" id="Phobius"/>
    </source>
</evidence>
<comment type="caution">
    <text evidence="8">The sequence shown here is derived from an EMBL/GenBank/DDBJ whole genome shotgun (WGS) entry which is preliminary data.</text>
</comment>
<dbReference type="InterPro" id="IPR032816">
    <property type="entry name" value="VTT_dom"/>
</dbReference>
<dbReference type="Proteomes" id="UP000435649">
    <property type="component" value="Unassembled WGS sequence"/>
</dbReference>
<organism evidence="8 9">
    <name type="scientific">Victivallis lenta</name>
    <dbReference type="NCBI Taxonomy" id="2606640"/>
    <lineage>
        <taxon>Bacteria</taxon>
        <taxon>Pseudomonadati</taxon>
        <taxon>Lentisphaerota</taxon>
        <taxon>Lentisphaeria</taxon>
        <taxon>Victivallales</taxon>
        <taxon>Victivallaceae</taxon>
        <taxon>Victivallis</taxon>
    </lineage>
</organism>
<name>A0A844GA42_9BACT</name>
<dbReference type="AlphaFoldDB" id="A0A844GA42"/>
<feature type="transmembrane region" description="Helical" evidence="6">
    <location>
        <begin position="64"/>
        <end position="86"/>
    </location>
</feature>
<evidence type="ECO:0000259" key="7">
    <source>
        <dbReference type="Pfam" id="PF09335"/>
    </source>
</evidence>
<dbReference type="Pfam" id="PF09335">
    <property type="entry name" value="VTT_dom"/>
    <property type="match status" value="1"/>
</dbReference>
<feature type="domain" description="VTT" evidence="7">
    <location>
        <begin position="37"/>
        <end position="170"/>
    </location>
</feature>
<keyword evidence="3 6" id="KW-0812">Transmembrane</keyword>
<keyword evidence="5 6" id="KW-0472">Membrane</keyword>
<evidence type="ECO:0000256" key="2">
    <source>
        <dbReference type="ARBA" id="ARBA00022475"/>
    </source>
</evidence>
<keyword evidence="9" id="KW-1185">Reference proteome</keyword>